<protein>
    <submittedName>
        <fullName evidence="4">GDSL-like Lipase/Acylhydrolase family protein</fullName>
    </submittedName>
</protein>
<evidence type="ECO:0000259" key="3">
    <source>
        <dbReference type="Pfam" id="PF17996"/>
    </source>
</evidence>
<feature type="domain" description="SGNH hydrolase-type esterase" evidence="2">
    <location>
        <begin position="168"/>
        <end position="323"/>
    </location>
</feature>
<evidence type="ECO:0000313" key="4">
    <source>
        <dbReference type="EMBL" id="SDE14903.1"/>
    </source>
</evidence>
<evidence type="ECO:0000256" key="1">
    <source>
        <dbReference type="SAM" id="SignalP"/>
    </source>
</evidence>
<dbReference type="Gene3D" id="2.60.120.260">
    <property type="entry name" value="Galactose-binding domain-like"/>
    <property type="match status" value="1"/>
</dbReference>
<name>A0A1G7AJI4_9SPHI</name>
<dbReference type="InterPro" id="IPR040794">
    <property type="entry name" value="CE2_N"/>
</dbReference>
<dbReference type="SUPFAM" id="SSF52266">
    <property type="entry name" value="SGNH hydrolase"/>
    <property type="match status" value="1"/>
</dbReference>
<dbReference type="Pfam" id="PF13472">
    <property type="entry name" value="Lipase_GDSL_2"/>
    <property type="match status" value="1"/>
</dbReference>
<evidence type="ECO:0000313" key="5">
    <source>
        <dbReference type="Proteomes" id="UP000199072"/>
    </source>
</evidence>
<dbReference type="InterPro" id="IPR037461">
    <property type="entry name" value="CtCE2-like_dom"/>
</dbReference>
<keyword evidence="1" id="KW-0732">Signal</keyword>
<dbReference type="Pfam" id="PF17996">
    <property type="entry name" value="CE2_N"/>
    <property type="match status" value="1"/>
</dbReference>
<dbReference type="InterPro" id="IPR036514">
    <property type="entry name" value="SGNH_hydro_sf"/>
</dbReference>
<dbReference type="InterPro" id="IPR052762">
    <property type="entry name" value="PCW_deacetylase/CE"/>
</dbReference>
<dbReference type="Gene3D" id="3.40.50.1110">
    <property type="entry name" value="SGNH hydrolase"/>
    <property type="match status" value="1"/>
</dbReference>
<gene>
    <name evidence="4" type="ORF">SAMN05216464_104130</name>
</gene>
<reference evidence="4 5" key="1">
    <citation type="submission" date="2016-10" db="EMBL/GenBank/DDBJ databases">
        <authorList>
            <person name="de Groot N.N."/>
        </authorList>
    </citation>
    <scope>NUCLEOTIDE SEQUENCE [LARGE SCALE GENOMIC DNA]</scope>
    <source>
        <strain evidence="4 5">47C3B</strain>
    </source>
</reference>
<dbReference type="STRING" id="1391627.SAMN05216464_104130"/>
<feature type="domain" description="Carbohydrate esterase 2 N-terminal" evidence="3">
    <location>
        <begin position="50"/>
        <end position="159"/>
    </location>
</feature>
<proteinExistence type="predicted"/>
<accession>A0A1G7AJI4</accession>
<dbReference type="EMBL" id="FNAI01000004">
    <property type="protein sequence ID" value="SDE14903.1"/>
    <property type="molecule type" value="Genomic_DNA"/>
</dbReference>
<feature type="chain" id="PRO_5011763901" evidence="1">
    <location>
        <begin position="32"/>
        <end position="369"/>
    </location>
</feature>
<dbReference type="PANTHER" id="PTHR37834">
    <property type="entry name" value="GDSL-LIKE LIPASE/ACYLHYDROLASE DOMAIN PROTEIN (AFU_ORTHOLOGUE AFUA_2G00620)"/>
    <property type="match status" value="1"/>
</dbReference>
<dbReference type="CDD" id="cd01831">
    <property type="entry name" value="Endoglucanase_E_like"/>
    <property type="match status" value="1"/>
</dbReference>
<dbReference type="AlphaFoldDB" id="A0A1G7AJI4"/>
<dbReference type="InterPro" id="IPR013830">
    <property type="entry name" value="SGNH_hydro"/>
</dbReference>
<keyword evidence="5" id="KW-1185">Reference proteome</keyword>
<dbReference type="GO" id="GO:0052689">
    <property type="term" value="F:carboxylic ester hydrolase activity"/>
    <property type="evidence" value="ECO:0007669"/>
    <property type="project" value="InterPro"/>
</dbReference>
<keyword evidence="4" id="KW-0378">Hydrolase</keyword>
<sequence>MPMESKWLNLRLRMKFITTLFILFTSLAARAANPADSLKLYAADNVNIEYVGRVDVSNPMQPRMWAPGVYIRARFKGSKCELLINDQVMYGKSHNYLEIAVDNNKPYRIQTTGKTNIITVAEGLTNGTHTILICKDTETHIGYIDFLGIRCAKLLSPAPHPKHKIEYIGDSITSGAGMDQSTTPCDKGEWYDQHNAYMTYGARTARNLNADWQLTSVAGIGLVHSCCDMDVLMPQVFDKVYLRKDSITWDFKRYQPDVVTICLGQNDGVQDSALYCGAYVKFINTVRKKYPKADIVCLTSPMADGKLNAALRHYITAITTYANNNGDSKVYKYFFSRQYHGGCGGHPTIEEHELIANELTAYLKQLKHW</sequence>
<feature type="signal peptide" evidence="1">
    <location>
        <begin position="1"/>
        <end position="31"/>
    </location>
</feature>
<dbReference type="PANTHER" id="PTHR37834:SF2">
    <property type="entry name" value="ESTERASE, SGNH HYDROLASE-TYPE"/>
    <property type="match status" value="1"/>
</dbReference>
<evidence type="ECO:0000259" key="2">
    <source>
        <dbReference type="Pfam" id="PF13472"/>
    </source>
</evidence>
<dbReference type="Proteomes" id="UP000199072">
    <property type="component" value="Unassembled WGS sequence"/>
</dbReference>
<organism evidence="4 5">
    <name type="scientific">Mucilaginibacter pineti</name>
    <dbReference type="NCBI Taxonomy" id="1391627"/>
    <lineage>
        <taxon>Bacteria</taxon>
        <taxon>Pseudomonadati</taxon>
        <taxon>Bacteroidota</taxon>
        <taxon>Sphingobacteriia</taxon>
        <taxon>Sphingobacteriales</taxon>
        <taxon>Sphingobacteriaceae</taxon>
        <taxon>Mucilaginibacter</taxon>
    </lineage>
</organism>